<evidence type="ECO:0000259" key="19">
    <source>
        <dbReference type="Pfam" id="PF01699"/>
    </source>
</evidence>
<keyword evidence="12 17" id="KW-1133">Transmembrane helix</keyword>
<keyword evidence="5" id="KW-0633">Potassium transport</keyword>
<keyword evidence="13" id="KW-0915">Sodium</keyword>
<dbReference type="Gene3D" id="1.20.1420.30">
    <property type="entry name" value="NCX, central ion-binding region"/>
    <property type="match status" value="2"/>
</dbReference>
<evidence type="ECO:0000256" key="5">
    <source>
        <dbReference type="ARBA" id="ARBA00022538"/>
    </source>
</evidence>
<protein>
    <recommendedName>
        <fullName evidence="19">Sodium/calcium exchanger membrane region domain-containing protein</fullName>
    </recommendedName>
</protein>
<feature type="transmembrane region" description="Helical" evidence="17">
    <location>
        <begin position="585"/>
        <end position="603"/>
    </location>
</feature>
<dbReference type="InterPro" id="IPR044880">
    <property type="entry name" value="NCX_ion-bd_dom_sf"/>
</dbReference>
<evidence type="ECO:0000256" key="3">
    <source>
        <dbReference type="ARBA" id="ARBA00022448"/>
    </source>
</evidence>
<dbReference type="PANTHER" id="PTHR10846:SF8">
    <property type="entry name" value="INNER MEMBRANE PROTEIN YRBG"/>
    <property type="match status" value="1"/>
</dbReference>
<feature type="transmembrane region" description="Helical" evidence="17">
    <location>
        <begin position="433"/>
        <end position="454"/>
    </location>
</feature>
<evidence type="ECO:0000313" key="21">
    <source>
        <dbReference type="Proteomes" id="UP001165289"/>
    </source>
</evidence>
<feature type="domain" description="Sodium/calcium exchanger membrane region" evidence="19">
    <location>
        <begin position="72"/>
        <end position="214"/>
    </location>
</feature>
<keyword evidence="7 17" id="KW-0812">Transmembrane</keyword>
<proteinExistence type="inferred from homology"/>
<feature type="domain" description="Sodium/calcium exchanger membrane region" evidence="19">
    <location>
        <begin position="466"/>
        <end position="626"/>
    </location>
</feature>
<keyword evidence="16" id="KW-0739">Sodium transport</keyword>
<dbReference type="InterPro" id="IPR004837">
    <property type="entry name" value="NaCa_Exmemb"/>
</dbReference>
<evidence type="ECO:0000256" key="6">
    <source>
        <dbReference type="ARBA" id="ARBA00022568"/>
    </source>
</evidence>
<accession>A0AAV7JLV5</accession>
<evidence type="ECO:0000256" key="9">
    <source>
        <dbReference type="ARBA" id="ARBA00022837"/>
    </source>
</evidence>
<organism evidence="20 21">
    <name type="scientific">Oopsacas minuta</name>
    <dbReference type="NCBI Taxonomy" id="111878"/>
    <lineage>
        <taxon>Eukaryota</taxon>
        <taxon>Metazoa</taxon>
        <taxon>Porifera</taxon>
        <taxon>Hexactinellida</taxon>
        <taxon>Hexasterophora</taxon>
        <taxon>Lyssacinosida</taxon>
        <taxon>Leucopsacidae</taxon>
        <taxon>Oopsacas</taxon>
    </lineage>
</organism>
<feature type="transmembrane region" description="Helical" evidence="17">
    <location>
        <begin position="610"/>
        <end position="628"/>
    </location>
</feature>
<dbReference type="GO" id="GO:0008273">
    <property type="term" value="F:calcium, potassium:sodium antiporter activity"/>
    <property type="evidence" value="ECO:0007669"/>
    <property type="project" value="TreeGrafter"/>
</dbReference>
<feature type="signal peptide" evidence="18">
    <location>
        <begin position="1"/>
        <end position="25"/>
    </location>
</feature>
<dbReference type="InterPro" id="IPR004481">
    <property type="entry name" value="K/Na/Ca-exchanger"/>
</dbReference>
<dbReference type="GO" id="GO:0006874">
    <property type="term" value="P:intracellular calcium ion homeostasis"/>
    <property type="evidence" value="ECO:0007669"/>
    <property type="project" value="TreeGrafter"/>
</dbReference>
<dbReference type="PANTHER" id="PTHR10846">
    <property type="entry name" value="SODIUM/POTASSIUM/CALCIUM EXCHANGER"/>
    <property type="match status" value="1"/>
</dbReference>
<keyword evidence="8 18" id="KW-0732">Signal</keyword>
<keyword evidence="10" id="KW-0769">Symport</keyword>
<name>A0AAV7JLV5_9METZ</name>
<evidence type="ECO:0000256" key="17">
    <source>
        <dbReference type="SAM" id="Phobius"/>
    </source>
</evidence>
<comment type="subcellular location">
    <subcellularLocation>
        <location evidence="1">Membrane</location>
        <topology evidence="1">Multi-pass membrane protein</topology>
    </subcellularLocation>
</comment>
<feature type="chain" id="PRO_5043877089" description="Sodium/calcium exchanger membrane region domain-containing protein" evidence="18">
    <location>
        <begin position="26"/>
        <end position="638"/>
    </location>
</feature>
<dbReference type="EMBL" id="JAKMXF010000318">
    <property type="protein sequence ID" value="KAI6649702.1"/>
    <property type="molecule type" value="Genomic_DNA"/>
</dbReference>
<evidence type="ECO:0000256" key="11">
    <source>
        <dbReference type="ARBA" id="ARBA00022958"/>
    </source>
</evidence>
<evidence type="ECO:0000256" key="10">
    <source>
        <dbReference type="ARBA" id="ARBA00022847"/>
    </source>
</evidence>
<dbReference type="GO" id="GO:0005262">
    <property type="term" value="F:calcium channel activity"/>
    <property type="evidence" value="ECO:0007669"/>
    <property type="project" value="TreeGrafter"/>
</dbReference>
<dbReference type="Pfam" id="PF01699">
    <property type="entry name" value="Na_Ca_ex"/>
    <property type="match status" value="2"/>
</dbReference>
<evidence type="ECO:0000256" key="7">
    <source>
        <dbReference type="ARBA" id="ARBA00022692"/>
    </source>
</evidence>
<evidence type="ECO:0000256" key="13">
    <source>
        <dbReference type="ARBA" id="ARBA00023053"/>
    </source>
</evidence>
<dbReference type="FunFam" id="1.20.1420.30:FF:000009">
    <property type="entry name" value="sodium/potassium/calcium exchanger 5 isoform X2"/>
    <property type="match status" value="1"/>
</dbReference>
<keyword evidence="15 17" id="KW-0472">Membrane</keyword>
<keyword evidence="3" id="KW-0813">Transport</keyword>
<dbReference type="Proteomes" id="UP001165289">
    <property type="component" value="Unassembled WGS sequence"/>
</dbReference>
<keyword evidence="14" id="KW-0406">Ion transport</keyword>
<evidence type="ECO:0000256" key="16">
    <source>
        <dbReference type="ARBA" id="ARBA00023201"/>
    </source>
</evidence>
<feature type="transmembrane region" description="Helical" evidence="17">
    <location>
        <begin position="206"/>
        <end position="230"/>
    </location>
</feature>
<keyword evidence="6" id="KW-0109">Calcium transport</keyword>
<dbReference type="GO" id="GO:0015293">
    <property type="term" value="F:symporter activity"/>
    <property type="evidence" value="ECO:0007669"/>
    <property type="project" value="UniProtKB-KW"/>
</dbReference>
<evidence type="ECO:0000256" key="14">
    <source>
        <dbReference type="ARBA" id="ARBA00023065"/>
    </source>
</evidence>
<dbReference type="NCBIfam" id="TIGR00367">
    <property type="entry name" value="calcium/sodium antiporter"/>
    <property type="match status" value="1"/>
</dbReference>
<keyword evidence="4" id="KW-0050">Antiport</keyword>
<evidence type="ECO:0000256" key="18">
    <source>
        <dbReference type="SAM" id="SignalP"/>
    </source>
</evidence>
<sequence length="638" mass="70783">MMNIDFSRLLPTLLIGLFTLNCAFSSEINSNISNTSNISDTNNTLHGNKPFWEECELESGMLGPLFAIIYFILVVIVFVGLALVCDDYFVPSLEALSNMLNLSEDVAGATLMAAGSSAPELFTSLAATGVTSDVGIGTIVGSAVFNILIIISLSALFSGQKFAMQLDWRPFARDCIFYGFSIIIFISFSWDGLFTIYEAILMLSLYMSYIALMFVNKWLMLGLAWLANFVREIPTFCKRMKKPKNTVAPEGPFANEENDTQMQAVLNNVSKVAEHVAIQVKMSSSSISESLKDYQSKRNTKRKFTHHSTNFFHAPSETRGSLIRRHGSHISIIQVSKDHHKSESRTNLKHLAVHESHTAGYKEDQAIQMDVIGVKTAIEHSICETMNDDVNSITTNNMPNDTEDELESLPPIIEGPPSFSDARKNGIKGWIMYVIRWIIYVPSLPFSVVFAYTIPNSHYHREWYMVIGGFIMSIIWIGILSFITVILVGRSGCILGINHFTMGLVIVASGTSIPDALSSLLVARDGYGDMAISNAIGSNIFDLDLGLGLPFLVGIILNGFQPIQLYTWPEGIARSSIPLLPHPKFGFILLLILFVIIIGFAATKFKLRKILGIVFVGMYLLFVTYAMIQEFVCNGYMC</sequence>
<gene>
    <name evidence="20" type="ORF">LOD99_6492</name>
</gene>
<feature type="transmembrane region" description="Helical" evidence="17">
    <location>
        <begin position="500"/>
        <end position="523"/>
    </location>
</feature>
<reference evidence="20 21" key="1">
    <citation type="journal article" date="2023" name="BMC Biol.">
        <title>The compact genome of the sponge Oopsacas minuta (Hexactinellida) is lacking key metazoan core genes.</title>
        <authorList>
            <person name="Santini S."/>
            <person name="Schenkelaars Q."/>
            <person name="Jourda C."/>
            <person name="Duchesne M."/>
            <person name="Belahbib H."/>
            <person name="Rocher C."/>
            <person name="Selva M."/>
            <person name="Riesgo A."/>
            <person name="Vervoort M."/>
            <person name="Leys S.P."/>
            <person name="Kodjabachian L."/>
            <person name="Le Bivic A."/>
            <person name="Borchiellini C."/>
            <person name="Claverie J.M."/>
            <person name="Renard E."/>
        </authorList>
    </citation>
    <scope>NUCLEOTIDE SEQUENCE [LARGE SCALE GENOMIC DNA]</scope>
    <source>
        <strain evidence="20">SPO-2</strain>
    </source>
</reference>
<evidence type="ECO:0000256" key="4">
    <source>
        <dbReference type="ARBA" id="ARBA00022449"/>
    </source>
</evidence>
<feature type="transmembrane region" description="Helical" evidence="17">
    <location>
        <begin position="466"/>
        <end position="488"/>
    </location>
</feature>
<evidence type="ECO:0000313" key="20">
    <source>
        <dbReference type="EMBL" id="KAI6649702.1"/>
    </source>
</evidence>
<evidence type="ECO:0000256" key="15">
    <source>
        <dbReference type="ARBA" id="ARBA00023136"/>
    </source>
</evidence>
<keyword evidence="9" id="KW-0106">Calcium</keyword>
<evidence type="ECO:0000256" key="12">
    <source>
        <dbReference type="ARBA" id="ARBA00022989"/>
    </source>
</evidence>
<dbReference type="GO" id="GO:0005886">
    <property type="term" value="C:plasma membrane"/>
    <property type="evidence" value="ECO:0007669"/>
    <property type="project" value="TreeGrafter"/>
</dbReference>
<evidence type="ECO:0000256" key="8">
    <source>
        <dbReference type="ARBA" id="ARBA00022729"/>
    </source>
</evidence>
<feature type="transmembrane region" description="Helical" evidence="17">
    <location>
        <begin position="134"/>
        <end position="157"/>
    </location>
</feature>
<keyword evidence="21" id="KW-1185">Reference proteome</keyword>
<comment type="similarity">
    <text evidence="2">Belongs to the Ca(2+):cation antiporter (CaCA) (TC 2.A.19) family. SLC24A subfamily.</text>
</comment>
<comment type="caution">
    <text evidence="20">The sequence shown here is derived from an EMBL/GenBank/DDBJ whole genome shotgun (WGS) entry which is preliminary data.</text>
</comment>
<dbReference type="AlphaFoldDB" id="A0AAV7JLV5"/>
<feature type="transmembrane region" description="Helical" evidence="17">
    <location>
        <begin position="177"/>
        <end position="200"/>
    </location>
</feature>
<keyword evidence="11" id="KW-0630">Potassium</keyword>
<feature type="transmembrane region" description="Helical" evidence="17">
    <location>
        <begin position="61"/>
        <end position="85"/>
    </location>
</feature>
<evidence type="ECO:0000256" key="1">
    <source>
        <dbReference type="ARBA" id="ARBA00004141"/>
    </source>
</evidence>
<evidence type="ECO:0000256" key="2">
    <source>
        <dbReference type="ARBA" id="ARBA00005364"/>
    </source>
</evidence>